<dbReference type="EMBL" id="CAEZSR010000012">
    <property type="protein sequence ID" value="CAB4544763.1"/>
    <property type="molecule type" value="Genomic_DNA"/>
</dbReference>
<sequence length="74" mass="7978">MRRERVLHLGRLEPDPADLHLLVDAAEVHERAGVGEAHQVAGAVEAETVELDERPVAVQVPRGEPDVGDQQLAG</sequence>
<organism evidence="1">
    <name type="scientific">freshwater metagenome</name>
    <dbReference type="NCBI Taxonomy" id="449393"/>
    <lineage>
        <taxon>unclassified sequences</taxon>
        <taxon>metagenomes</taxon>
        <taxon>ecological metagenomes</taxon>
    </lineage>
</organism>
<evidence type="ECO:0000313" key="1">
    <source>
        <dbReference type="EMBL" id="CAB4544763.1"/>
    </source>
</evidence>
<protein>
    <submittedName>
        <fullName evidence="1">Unannotated protein</fullName>
    </submittedName>
</protein>
<accession>A0A6J6C2P3</accession>
<dbReference type="AntiFam" id="ANF00178">
    <property type="entry name" value="Shadow ORF (opposite dhbF)"/>
</dbReference>
<reference evidence="1" key="1">
    <citation type="submission" date="2020-05" db="EMBL/GenBank/DDBJ databases">
        <authorList>
            <person name="Chiriac C."/>
            <person name="Salcher M."/>
            <person name="Ghai R."/>
            <person name="Kavagutti S V."/>
        </authorList>
    </citation>
    <scope>NUCLEOTIDE SEQUENCE</scope>
</reference>
<name>A0A6J6C2P3_9ZZZZ</name>
<gene>
    <name evidence="1" type="ORF">UFOPK1493_00568</name>
</gene>
<dbReference type="AlphaFoldDB" id="A0A6J6C2P3"/>
<proteinExistence type="predicted"/>